<dbReference type="GO" id="GO:2001070">
    <property type="term" value="F:starch binding"/>
    <property type="evidence" value="ECO:0007669"/>
    <property type="project" value="InterPro"/>
</dbReference>
<proteinExistence type="predicted"/>
<evidence type="ECO:0000313" key="6">
    <source>
        <dbReference type="WBParaSite" id="PgR008_g078_t06"/>
    </source>
</evidence>
<dbReference type="SUPFAM" id="SSF51695">
    <property type="entry name" value="PLC-like phosphodiesterases"/>
    <property type="match status" value="1"/>
</dbReference>
<keyword evidence="5" id="KW-1185">Reference proteome</keyword>
<organism evidence="5 7">
    <name type="scientific">Parascaris univalens</name>
    <name type="common">Nematode worm</name>
    <dbReference type="NCBI Taxonomy" id="6257"/>
    <lineage>
        <taxon>Eukaryota</taxon>
        <taxon>Metazoa</taxon>
        <taxon>Ecdysozoa</taxon>
        <taxon>Nematoda</taxon>
        <taxon>Chromadorea</taxon>
        <taxon>Rhabditida</taxon>
        <taxon>Spirurina</taxon>
        <taxon>Ascaridomorpha</taxon>
        <taxon>Ascaridoidea</taxon>
        <taxon>Ascarididae</taxon>
        <taxon>Parascaris</taxon>
    </lineage>
</organism>
<evidence type="ECO:0000256" key="2">
    <source>
        <dbReference type="SAM" id="Phobius"/>
    </source>
</evidence>
<dbReference type="Pfam" id="PF25329">
    <property type="entry name" value="C2_GDE1"/>
    <property type="match status" value="1"/>
</dbReference>
<dbReference type="InterPro" id="IPR013784">
    <property type="entry name" value="Carb-bd-like_fold"/>
</dbReference>
<accession>A0A915AGV3</accession>
<dbReference type="PROSITE" id="PS51166">
    <property type="entry name" value="CBM20"/>
    <property type="match status" value="1"/>
</dbReference>
<evidence type="ECO:0000259" key="4">
    <source>
        <dbReference type="PROSITE" id="PS51704"/>
    </source>
</evidence>
<evidence type="ECO:0000313" key="5">
    <source>
        <dbReference type="Proteomes" id="UP000887569"/>
    </source>
</evidence>
<dbReference type="Pfam" id="PF03009">
    <property type="entry name" value="GDPD"/>
    <property type="match status" value="1"/>
</dbReference>
<dbReference type="WBParaSite" id="PgR008_g078_t07">
    <property type="protein sequence ID" value="PgR008_g078_t07"/>
    <property type="gene ID" value="PgR008_g078"/>
</dbReference>
<dbReference type="PANTHER" id="PTHR22958">
    <property type="entry name" value="GLYCEROPHOSPHORYL DIESTER PHOSPHODIESTERASE"/>
    <property type="match status" value="1"/>
</dbReference>
<dbReference type="Pfam" id="PF00686">
    <property type="entry name" value="CBM_20"/>
    <property type="match status" value="1"/>
</dbReference>
<evidence type="ECO:0000259" key="3">
    <source>
        <dbReference type="PROSITE" id="PS51166"/>
    </source>
</evidence>
<feature type="domain" description="CBM20" evidence="3">
    <location>
        <begin position="86"/>
        <end position="206"/>
    </location>
</feature>
<dbReference type="PROSITE" id="PS51704">
    <property type="entry name" value="GP_PDE"/>
    <property type="match status" value="1"/>
</dbReference>
<dbReference type="Gene3D" id="2.60.40.10">
    <property type="entry name" value="Immunoglobulins"/>
    <property type="match status" value="1"/>
</dbReference>
<reference evidence="6 7" key="1">
    <citation type="submission" date="2022-11" db="UniProtKB">
        <authorList>
            <consortium name="WormBaseParasite"/>
        </authorList>
    </citation>
    <scope>IDENTIFICATION</scope>
</reference>
<keyword evidence="2" id="KW-1133">Transmembrane helix</keyword>
<sequence>VRGVICSGFLPTSSQSQLPNCPPRTLKTGQVMNLAVRNLFYIPYLATSDYVSYVNVSLLIFVFIAVFHTGFVISDFFSGRGFAARMARVPRSSLHFSVDVSAARPWEHVFVTGSTPSLGLWDPSKAVQLSPDPQNKGRWSGAVDVGTEPVQFRYFIGYYLESGKEGAEKELIVSKWESFLHPRSILPAIESTSGVCHAHVTDTFGHNAAKEHVSEGWLIGENQNEILLRLHGAPFKFYKNRHASRSYRVKVTPFDLRVKETGSADDDDVDDGQEGFLPTSLPSFSDAYLAILSSEDPRYHSQLETGEHFRIDRDYFVFRTRSVAVEFIGFRIELFVHTEDGEDPNSGERFAISYALPSTMPGTFGISSLPLLAKSNRPVGQIMVDYLFIRSLQQPHPPQTMKVSYGRHWKKRQTLEVGHRGMGNSYTKMAAGRENTIHSLNSAAKNGADYVEFDVQLTKDKVWLPASIPLNVQRVFVHIVTFFISPIFTKGFKNRPFQKSATRVFEQ</sequence>
<evidence type="ECO:0000313" key="7">
    <source>
        <dbReference type="WBParaSite" id="PgR008_g078_t07"/>
    </source>
</evidence>
<protein>
    <submittedName>
        <fullName evidence="6 7">CBM20 domain-containing protein</fullName>
    </submittedName>
</protein>
<keyword evidence="2" id="KW-0812">Transmembrane</keyword>
<dbReference type="Gene3D" id="3.20.20.190">
    <property type="entry name" value="Phosphatidylinositol (PI) phosphodiesterase"/>
    <property type="match status" value="1"/>
</dbReference>
<dbReference type="GO" id="GO:0047389">
    <property type="term" value="F:glycerophosphocholine phosphodiesterase activity"/>
    <property type="evidence" value="ECO:0007669"/>
    <property type="project" value="TreeGrafter"/>
</dbReference>
<dbReference type="PANTHER" id="PTHR22958:SF1">
    <property type="entry name" value="GLYCEROPHOSPHOCHOLINE PHOSPHODIESTERASE GPCPD1"/>
    <property type="match status" value="1"/>
</dbReference>
<dbReference type="InterPro" id="IPR002044">
    <property type="entry name" value="CBM20"/>
</dbReference>
<dbReference type="AlphaFoldDB" id="A0A915AGV3"/>
<name>A0A915AGV3_PARUN</name>
<dbReference type="InterPro" id="IPR051578">
    <property type="entry name" value="GDPD"/>
</dbReference>
<dbReference type="InterPro" id="IPR017946">
    <property type="entry name" value="PLC-like_Pdiesterase_TIM-brl"/>
</dbReference>
<dbReference type="InterPro" id="IPR057506">
    <property type="entry name" value="C2_GPCPD1"/>
</dbReference>
<dbReference type="SUPFAM" id="SSF49452">
    <property type="entry name" value="Starch-binding domain-like"/>
    <property type="match status" value="1"/>
</dbReference>
<dbReference type="InterPro" id="IPR030395">
    <property type="entry name" value="GP_PDE_dom"/>
</dbReference>
<dbReference type="SMART" id="SM01065">
    <property type="entry name" value="CBM_2"/>
    <property type="match status" value="1"/>
</dbReference>
<feature type="transmembrane region" description="Helical" evidence="2">
    <location>
        <begin position="53"/>
        <end position="78"/>
    </location>
</feature>
<feature type="domain" description="GP-PDE" evidence="4">
    <location>
        <begin position="414"/>
        <end position="507"/>
    </location>
</feature>
<dbReference type="GO" id="GO:0046475">
    <property type="term" value="P:glycerophospholipid catabolic process"/>
    <property type="evidence" value="ECO:0007669"/>
    <property type="project" value="TreeGrafter"/>
</dbReference>
<dbReference type="Proteomes" id="UP000887569">
    <property type="component" value="Unplaced"/>
</dbReference>
<dbReference type="InterPro" id="IPR013783">
    <property type="entry name" value="Ig-like_fold"/>
</dbReference>
<dbReference type="WBParaSite" id="PgR008_g078_t06">
    <property type="protein sequence ID" value="PgR008_g078_t06"/>
    <property type="gene ID" value="PgR008_g078"/>
</dbReference>
<evidence type="ECO:0000256" key="1">
    <source>
        <dbReference type="ARBA" id="ARBA00022801"/>
    </source>
</evidence>
<keyword evidence="1" id="KW-0378">Hydrolase</keyword>
<keyword evidence="2" id="KW-0472">Membrane</keyword>